<evidence type="ECO:0000256" key="1">
    <source>
        <dbReference type="SAM" id="MobiDB-lite"/>
    </source>
</evidence>
<organism evidence="2 3">
    <name type="scientific">Candidatus Yanofskybacteria bacterium RIFCSPLOWO2_12_FULL_43_11b</name>
    <dbReference type="NCBI Taxonomy" id="1802710"/>
    <lineage>
        <taxon>Bacteria</taxon>
        <taxon>Candidatus Yanofskyibacteriota</taxon>
    </lineage>
</organism>
<evidence type="ECO:0000313" key="2">
    <source>
        <dbReference type="EMBL" id="OGN33986.1"/>
    </source>
</evidence>
<protein>
    <submittedName>
        <fullName evidence="2">Uncharacterized protein</fullName>
    </submittedName>
</protein>
<reference evidence="2 3" key="1">
    <citation type="journal article" date="2016" name="Nat. Commun.">
        <title>Thousands of microbial genomes shed light on interconnected biogeochemical processes in an aquifer system.</title>
        <authorList>
            <person name="Anantharaman K."/>
            <person name="Brown C.T."/>
            <person name="Hug L.A."/>
            <person name="Sharon I."/>
            <person name="Castelle C.J."/>
            <person name="Probst A.J."/>
            <person name="Thomas B.C."/>
            <person name="Singh A."/>
            <person name="Wilkins M.J."/>
            <person name="Karaoz U."/>
            <person name="Brodie E.L."/>
            <person name="Williams K.H."/>
            <person name="Hubbard S.S."/>
            <person name="Banfield J.F."/>
        </authorList>
    </citation>
    <scope>NUCLEOTIDE SEQUENCE [LARGE SCALE GENOMIC DNA]</scope>
</reference>
<comment type="caution">
    <text evidence="2">The sequence shown here is derived from an EMBL/GenBank/DDBJ whole genome shotgun (WGS) entry which is preliminary data.</text>
</comment>
<dbReference type="AlphaFoldDB" id="A0A1F8HAL0"/>
<sequence>MNKMSKKTGRKSGFWLGLCFVFAVLSFVVSFPASGLSVFYGHLNSFSYGVRNYDRDEVEKGLKNLENDYNVFSGWKLRYFADRWLFDKMYRYEAAVSIVNEDYEKAEETLKDHGDDYYASYMLGIAKFKTLRPAFQQATAKKDKEQMAAILVLVLKEVSPDFEKCVKEGPGPADNFNCSFDYDLTSNPESALKALMSQKPVPQYVLGIPGGKNPNDGEPEKKGPPRLNPNEKKDSGQGGSQKVG</sequence>
<dbReference type="Proteomes" id="UP000177745">
    <property type="component" value="Unassembled WGS sequence"/>
</dbReference>
<dbReference type="EMBL" id="MGKY01000008">
    <property type="protein sequence ID" value="OGN33986.1"/>
    <property type="molecule type" value="Genomic_DNA"/>
</dbReference>
<accession>A0A1F8HAL0</accession>
<proteinExistence type="predicted"/>
<name>A0A1F8HAL0_9BACT</name>
<feature type="compositionally biased region" description="Basic and acidic residues" evidence="1">
    <location>
        <begin position="218"/>
        <end position="235"/>
    </location>
</feature>
<gene>
    <name evidence="2" type="ORF">A3G51_00655</name>
</gene>
<evidence type="ECO:0000313" key="3">
    <source>
        <dbReference type="Proteomes" id="UP000177745"/>
    </source>
</evidence>
<feature type="region of interest" description="Disordered" evidence="1">
    <location>
        <begin position="203"/>
        <end position="244"/>
    </location>
</feature>